<evidence type="ECO:0000313" key="1">
    <source>
        <dbReference type="EMBL" id="EAU83831.1"/>
    </source>
</evidence>
<protein>
    <recommendedName>
        <fullName evidence="3">F-box domain-containing protein</fullName>
    </recommendedName>
</protein>
<dbReference type="VEuPathDB" id="FungiDB:CC1G_09500"/>
<dbReference type="Gene3D" id="3.80.10.10">
    <property type="entry name" value="Ribonuclease Inhibitor"/>
    <property type="match status" value="1"/>
</dbReference>
<evidence type="ECO:0008006" key="3">
    <source>
        <dbReference type="Google" id="ProtNLM"/>
    </source>
</evidence>
<dbReference type="Proteomes" id="UP000001861">
    <property type="component" value="Unassembled WGS sequence"/>
</dbReference>
<evidence type="ECO:0000313" key="2">
    <source>
        <dbReference type="Proteomes" id="UP000001861"/>
    </source>
</evidence>
<dbReference type="OrthoDB" id="2841072at2759"/>
<name>A8P0R7_COPC7</name>
<dbReference type="AlphaFoldDB" id="A8P0R7"/>
<dbReference type="KEGG" id="cci:CC1G_09500"/>
<dbReference type="PANTHER" id="PTHR47186:SF3">
    <property type="entry name" value="OS09G0267800 PROTEIN"/>
    <property type="match status" value="1"/>
</dbReference>
<dbReference type="SUPFAM" id="SSF52047">
    <property type="entry name" value="RNI-like"/>
    <property type="match status" value="1"/>
</dbReference>
<dbReference type="eggNOG" id="ENOG502RBPR">
    <property type="taxonomic scope" value="Eukaryota"/>
</dbReference>
<gene>
    <name evidence="1" type="ORF">CC1G_09500</name>
</gene>
<comment type="caution">
    <text evidence="1">The sequence shown here is derived from an EMBL/GenBank/DDBJ whole genome shotgun (WGS) entry which is preliminary data.</text>
</comment>
<dbReference type="InParanoid" id="A8P0R7"/>
<dbReference type="RefSeq" id="XP_001837949.1">
    <property type="nucleotide sequence ID" value="XM_001837897.1"/>
</dbReference>
<dbReference type="EMBL" id="AACS02000006">
    <property type="protein sequence ID" value="EAU83831.1"/>
    <property type="molecule type" value="Genomic_DNA"/>
</dbReference>
<organism evidence="1 2">
    <name type="scientific">Coprinopsis cinerea (strain Okayama-7 / 130 / ATCC MYA-4618 / FGSC 9003)</name>
    <name type="common">Inky cap fungus</name>
    <name type="synonym">Hormographiella aspergillata</name>
    <dbReference type="NCBI Taxonomy" id="240176"/>
    <lineage>
        <taxon>Eukaryota</taxon>
        <taxon>Fungi</taxon>
        <taxon>Dikarya</taxon>
        <taxon>Basidiomycota</taxon>
        <taxon>Agaricomycotina</taxon>
        <taxon>Agaricomycetes</taxon>
        <taxon>Agaricomycetidae</taxon>
        <taxon>Agaricales</taxon>
        <taxon>Agaricineae</taxon>
        <taxon>Psathyrellaceae</taxon>
        <taxon>Coprinopsis</taxon>
    </lineage>
</organism>
<accession>A8P0R7</accession>
<keyword evidence="2" id="KW-1185">Reference proteome</keyword>
<reference evidence="1 2" key="1">
    <citation type="journal article" date="2010" name="Proc. Natl. Acad. Sci. U.S.A.">
        <title>Insights into evolution of multicellular fungi from the assembled chromosomes of the mushroom Coprinopsis cinerea (Coprinus cinereus).</title>
        <authorList>
            <person name="Stajich J.E."/>
            <person name="Wilke S.K."/>
            <person name="Ahren D."/>
            <person name="Au C.H."/>
            <person name="Birren B.W."/>
            <person name="Borodovsky M."/>
            <person name="Burns C."/>
            <person name="Canback B."/>
            <person name="Casselton L.A."/>
            <person name="Cheng C.K."/>
            <person name="Deng J."/>
            <person name="Dietrich F.S."/>
            <person name="Fargo D.C."/>
            <person name="Farman M.L."/>
            <person name="Gathman A.C."/>
            <person name="Goldberg J."/>
            <person name="Guigo R."/>
            <person name="Hoegger P.J."/>
            <person name="Hooker J.B."/>
            <person name="Huggins A."/>
            <person name="James T.Y."/>
            <person name="Kamada T."/>
            <person name="Kilaru S."/>
            <person name="Kodira C."/>
            <person name="Kues U."/>
            <person name="Kupfer D."/>
            <person name="Kwan H.S."/>
            <person name="Lomsadze A."/>
            <person name="Li W."/>
            <person name="Lilly W.W."/>
            <person name="Ma L.J."/>
            <person name="Mackey A.J."/>
            <person name="Manning G."/>
            <person name="Martin F."/>
            <person name="Muraguchi H."/>
            <person name="Natvig D.O."/>
            <person name="Palmerini H."/>
            <person name="Ramesh M.A."/>
            <person name="Rehmeyer C.J."/>
            <person name="Roe B.A."/>
            <person name="Shenoy N."/>
            <person name="Stanke M."/>
            <person name="Ter-Hovhannisyan V."/>
            <person name="Tunlid A."/>
            <person name="Velagapudi R."/>
            <person name="Vision T.J."/>
            <person name="Zeng Q."/>
            <person name="Zolan M.E."/>
            <person name="Pukkila P.J."/>
        </authorList>
    </citation>
    <scope>NUCLEOTIDE SEQUENCE [LARGE SCALE GENOMIC DNA]</scope>
    <source>
        <strain evidence="2">Okayama-7 / 130 / ATCC MYA-4618 / FGSC 9003</strain>
    </source>
</reference>
<dbReference type="GeneID" id="6014512"/>
<dbReference type="InterPro" id="IPR032675">
    <property type="entry name" value="LRR_dom_sf"/>
</dbReference>
<dbReference type="OMA" id="MSCTHID"/>
<proteinExistence type="predicted"/>
<sequence length="549" mass="63052">MHNCLRIPEIVTLIFQYVYENDENDKQHAKTVANLARTCKAFTSPALGILWHETTLTRFLSLLPDDSWTSKHTFSELSGHGWNPRKGMDFTRIPTPVEWERFRLYANRVKKLEITFPKYDSKIGQRIADVHPSMICALPRYGCLPSLRHLRCAFAGLSRPFFETFLVPSLTTIEFRYHYHGHHQSFDFFAQKFMLELPTKVPRLQKLVVTIDEPSCSCETHDNIAASFSLDEPLRNLPSLRHLSHPFNISYDTIRHLGSATQAIEVFESTTDIGVFIKCVNGKTGLFPSLRYLGVRCDKLAPFETLFAKFPPTQLHGLRVVYTNPVSPTPQELFHFFTLLVDHVSRTNFISLQIIHDPQLGFVRPSGQLATCDHLQPLFSLKKLEHLELGLHYPVYLNEHDDGPERVAKAWPRIKTLYLQHHVADLTKPDMTLGQLALFAEHCPNLESLRLTLDLTTLPEPEPLNSPGNGPACSKVKNLNLMHTVTMGEHQEEPVAMILSSLFPSLKTIEFHRYPELEFWDRILEQAQTFSMIRKQERRRLWGPITNSA</sequence>
<dbReference type="PANTHER" id="PTHR47186">
    <property type="entry name" value="LEUCINE-RICH REPEAT-CONTAINING PROTEIN 57"/>
    <property type="match status" value="1"/>
</dbReference>